<keyword evidence="4 12" id="KW-0256">Endoplasmic reticulum</keyword>
<proteinExistence type="inferred from homology"/>
<evidence type="ECO:0000256" key="5">
    <source>
        <dbReference type="ARBA" id="ARBA00022832"/>
    </source>
</evidence>
<comment type="pathway">
    <text evidence="1">Lipid metabolism; fatty acid biosynthesis.</text>
</comment>
<dbReference type="Proteomes" id="UP001375240">
    <property type="component" value="Unassembled WGS sequence"/>
</dbReference>
<comment type="catalytic activity">
    <reaction evidence="12">
        <text>a very-long-chain (3R)-3-hydroxyacyl-CoA + NADP(+) = a very-long-chain 3-oxoacyl-CoA + NADPH + H(+)</text>
        <dbReference type="Rhea" id="RHEA:48680"/>
        <dbReference type="ChEBI" id="CHEBI:15378"/>
        <dbReference type="ChEBI" id="CHEBI:57783"/>
        <dbReference type="ChEBI" id="CHEBI:58349"/>
        <dbReference type="ChEBI" id="CHEBI:85440"/>
        <dbReference type="ChEBI" id="CHEBI:90725"/>
        <dbReference type="EC" id="1.1.1.330"/>
    </reaction>
</comment>
<dbReference type="PIRSF" id="PIRSF000126">
    <property type="entry name" value="11-beta-HSD1"/>
    <property type="match status" value="1"/>
</dbReference>
<keyword evidence="9 12" id="KW-0443">Lipid metabolism</keyword>
<dbReference type="InterPro" id="IPR002347">
    <property type="entry name" value="SDR_fam"/>
</dbReference>
<evidence type="ECO:0000256" key="11">
    <source>
        <dbReference type="ARBA" id="ARBA00023160"/>
    </source>
</evidence>
<keyword evidence="2 12" id="KW-0444">Lipid biosynthesis</keyword>
<keyword evidence="8 12" id="KW-0560">Oxidoreductase</keyword>
<dbReference type="AlphaFoldDB" id="A0AAV9UF27"/>
<feature type="transmembrane region" description="Helical" evidence="14">
    <location>
        <begin position="17"/>
        <end position="41"/>
    </location>
</feature>
<dbReference type="GO" id="GO:0005789">
    <property type="term" value="C:endoplasmic reticulum membrane"/>
    <property type="evidence" value="ECO:0007669"/>
    <property type="project" value="UniProtKB-SubCell"/>
</dbReference>
<comment type="function">
    <text evidence="12">Component of the microsomal membrane bound fatty acid elongation system, which produces the 26-carbon very long-chain fatty acids (VLCFA) from palmitate. Catalyzes the reduction of the 3-ketoacyl-CoA intermediate that is formed in each cycle of fatty acid elongation. VLCFAs serve as precursors for ceramide and sphingolipids.</text>
</comment>
<protein>
    <recommendedName>
        <fullName evidence="12">Very-long-chain 3-oxoacyl-CoA reductase</fullName>
        <ecNumber evidence="12">1.1.1.330</ecNumber>
    </recommendedName>
    <alternativeName>
        <fullName evidence="12">3-ketoacyl-CoA reductase</fullName>
        <shortName evidence="12">3-ketoreductase</shortName>
        <shortName evidence="12">KAR</shortName>
    </alternativeName>
    <alternativeName>
        <fullName evidence="12">Microsomal beta-keto-reductase</fullName>
    </alternativeName>
</protein>
<dbReference type="SUPFAM" id="SSF51735">
    <property type="entry name" value="NAD(P)-binding Rossmann-fold domains"/>
    <property type="match status" value="1"/>
</dbReference>
<keyword evidence="5 12" id="KW-0276">Fatty acid metabolism</keyword>
<evidence type="ECO:0000256" key="2">
    <source>
        <dbReference type="ARBA" id="ARBA00022516"/>
    </source>
</evidence>
<keyword evidence="10 12" id="KW-0472">Membrane</keyword>
<feature type="active site" description="Proton acceptor" evidence="12">
    <location>
        <position position="206"/>
    </location>
</feature>
<keyword evidence="7 12" id="KW-1133">Transmembrane helix</keyword>
<comment type="caution">
    <text evidence="15">The sequence shown here is derived from an EMBL/GenBank/DDBJ whole genome shotgun (WGS) entry which is preliminary data.</text>
</comment>
<dbReference type="PRINTS" id="PR00081">
    <property type="entry name" value="GDHRDH"/>
</dbReference>
<dbReference type="GO" id="GO:0030497">
    <property type="term" value="P:fatty acid elongation"/>
    <property type="evidence" value="ECO:0007669"/>
    <property type="project" value="UniProtKB-UniRule"/>
</dbReference>
<comment type="subcellular location">
    <subcellularLocation>
        <location evidence="12">Endoplasmic reticulum membrane</location>
        <topology evidence="12">Single-pass membrane protein</topology>
    </subcellularLocation>
</comment>
<reference evidence="15 16" key="1">
    <citation type="submission" date="2019-10" db="EMBL/GenBank/DDBJ databases">
        <authorList>
            <person name="Palmer J.M."/>
        </authorList>
    </citation>
    <scope>NUCLEOTIDE SEQUENCE [LARGE SCALE GENOMIC DNA]</scope>
    <source>
        <strain evidence="15 16">TWF696</strain>
    </source>
</reference>
<evidence type="ECO:0000313" key="16">
    <source>
        <dbReference type="Proteomes" id="UP001375240"/>
    </source>
</evidence>
<organism evidence="15 16">
    <name type="scientific">Orbilia brochopaga</name>
    <dbReference type="NCBI Taxonomy" id="3140254"/>
    <lineage>
        <taxon>Eukaryota</taxon>
        <taxon>Fungi</taxon>
        <taxon>Dikarya</taxon>
        <taxon>Ascomycota</taxon>
        <taxon>Pezizomycotina</taxon>
        <taxon>Orbiliomycetes</taxon>
        <taxon>Orbiliales</taxon>
        <taxon>Orbiliaceae</taxon>
        <taxon>Orbilia</taxon>
    </lineage>
</organism>
<name>A0AAV9UF27_9PEZI</name>
<evidence type="ECO:0000256" key="8">
    <source>
        <dbReference type="ARBA" id="ARBA00023002"/>
    </source>
</evidence>
<comment type="similarity">
    <text evidence="12 13">Belongs to the short-chain dehydrogenases/reductases (SDR) family.</text>
</comment>
<gene>
    <name evidence="15" type="ORF">TWF696_009070</name>
</gene>
<dbReference type="PRINTS" id="PR00080">
    <property type="entry name" value="SDRFAMILY"/>
</dbReference>
<evidence type="ECO:0000256" key="12">
    <source>
        <dbReference type="HAMAP-Rule" id="MF_03107"/>
    </source>
</evidence>
<dbReference type="InterPro" id="IPR036291">
    <property type="entry name" value="NAD(P)-bd_dom_sf"/>
</dbReference>
<evidence type="ECO:0000256" key="9">
    <source>
        <dbReference type="ARBA" id="ARBA00023098"/>
    </source>
</evidence>
<keyword evidence="11 12" id="KW-0275">Fatty acid biosynthesis</keyword>
<dbReference type="InterPro" id="IPR020904">
    <property type="entry name" value="Sc_DH/Rdtase_CS"/>
</dbReference>
<accession>A0AAV9UF27</accession>
<dbReference type="Gene3D" id="3.40.50.720">
    <property type="entry name" value="NAD(P)-binding Rossmann-like Domain"/>
    <property type="match status" value="1"/>
</dbReference>
<dbReference type="HAMAP" id="MF_03107">
    <property type="entry name" value="3_ketoreductase"/>
    <property type="match status" value="1"/>
</dbReference>
<sequence>MAITIKTSHIRLAKTGLAYLGGAFALYWIFQFLAAIFAIFIKRGKSLRSFGPKGSWAVITGASDGIGKEYAYQLAAKGFNVLLISRTQSKLEEIGKDLEAKYNVKTEYLAIDFAANRDEDYKKIAASVSDKDVAILVNNVGKSHDMPVTFLETEEKEMLDIININCIATLRVTQAVAPGMIARKRGAILNMGSVAGLTPTPLLATYSASKSFLATWSITLASELKPHGIHVDLVNSYFVTSAMSKIRRTSITTPNPKAFVQAALGKIGVYLTHTWGISTPYWSHGVMHWALENLAGLGTATVVGVNKSMHQDIRKRALKKKERDAKKQ</sequence>
<dbReference type="FunFam" id="3.40.50.720:FF:000137">
    <property type="entry name" value="Hydroxysteroid (17-beta) dehydrogenase 3"/>
    <property type="match status" value="1"/>
</dbReference>
<evidence type="ECO:0000256" key="14">
    <source>
        <dbReference type="SAM" id="Phobius"/>
    </source>
</evidence>
<evidence type="ECO:0000256" key="13">
    <source>
        <dbReference type="RuleBase" id="RU000363"/>
    </source>
</evidence>
<keyword evidence="3 12" id="KW-0812">Transmembrane</keyword>
<dbReference type="PROSITE" id="PS00061">
    <property type="entry name" value="ADH_SHORT"/>
    <property type="match status" value="1"/>
</dbReference>
<dbReference type="EMBL" id="JAVHNQ010000008">
    <property type="protein sequence ID" value="KAK6340746.1"/>
    <property type="molecule type" value="Genomic_DNA"/>
</dbReference>
<evidence type="ECO:0000256" key="1">
    <source>
        <dbReference type="ARBA" id="ARBA00005194"/>
    </source>
</evidence>
<dbReference type="Pfam" id="PF00106">
    <property type="entry name" value="adh_short"/>
    <property type="match status" value="1"/>
</dbReference>
<dbReference type="GO" id="GO:0141040">
    <property type="term" value="F:very-long-chain 3-oxoacyl-CoA reductase activity"/>
    <property type="evidence" value="ECO:0007669"/>
    <property type="project" value="UniProtKB-EC"/>
</dbReference>
<dbReference type="CDD" id="cd05356">
    <property type="entry name" value="17beta-HSD1_like_SDR_c"/>
    <property type="match status" value="1"/>
</dbReference>
<dbReference type="PANTHER" id="PTHR43086">
    <property type="entry name" value="VERY-LONG-CHAIN 3-OXOOACYL-COA REDUCTASE"/>
    <property type="match status" value="1"/>
</dbReference>
<evidence type="ECO:0000256" key="6">
    <source>
        <dbReference type="ARBA" id="ARBA00022857"/>
    </source>
</evidence>
<evidence type="ECO:0000256" key="3">
    <source>
        <dbReference type="ARBA" id="ARBA00022692"/>
    </source>
</evidence>
<evidence type="ECO:0000256" key="4">
    <source>
        <dbReference type="ARBA" id="ARBA00022824"/>
    </source>
</evidence>
<evidence type="ECO:0000313" key="15">
    <source>
        <dbReference type="EMBL" id="KAK6340746.1"/>
    </source>
</evidence>
<dbReference type="GO" id="GO:0045703">
    <property type="term" value="F:ketoreductase activity"/>
    <property type="evidence" value="ECO:0007669"/>
    <property type="project" value="UniProtKB-UniRule"/>
</dbReference>
<dbReference type="EC" id="1.1.1.330" evidence="12"/>
<dbReference type="PANTHER" id="PTHR43086:SF2">
    <property type="entry name" value="HYDROXYSTEROID DEHYDROGENASE-LIKE PROTEIN 1"/>
    <property type="match status" value="1"/>
</dbReference>
<evidence type="ECO:0000256" key="10">
    <source>
        <dbReference type="ARBA" id="ARBA00023136"/>
    </source>
</evidence>
<keyword evidence="6 12" id="KW-0521">NADP</keyword>
<evidence type="ECO:0000256" key="7">
    <source>
        <dbReference type="ARBA" id="ARBA00022989"/>
    </source>
</evidence>
<dbReference type="InterPro" id="IPR027533">
    <property type="entry name" value="3_ketoreductase_fungal"/>
</dbReference>
<keyword evidence="16" id="KW-1185">Reference proteome</keyword>
<feature type="binding site" evidence="12">
    <location>
        <position position="193"/>
    </location>
    <ligand>
        <name>substrate</name>
    </ligand>
</feature>